<evidence type="ECO:0000256" key="9">
    <source>
        <dbReference type="ARBA" id="ARBA00023002"/>
    </source>
</evidence>
<evidence type="ECO:0000256" key="3">
    <source>
        <dbReference type="ARBA" id="ARBA00005179"/>
    </source>
</evidence>
<dbReference type="PANTHER" id="PTHR46300">
    <property type="entry name" value="P450, PUTATIVE (EUROFUNG)-RELATED-RELATED"/>
    <property type="match status" value="1"/>
</dbReference>
<evidence type="ECO:0000256" key="10">
    <source>
        <dbReference type="ARBA" id="ARBA00023004"/>
    </source>
</evidence>
<dbReference type="InterPro" id="IPR002401">
    <property type="entry name" value="Cyt_P450_E_grp-I"/>
</dbReference>
<comment type="cofactor">
    <cofactor evidence="1 13">
        <name>heme</name>
        <dbReference type="ChEBI" id="CHEBI:30413"/>
    </cofactor>
</comment>
<dbReference type="InterPro" id="IPR036396">
    <property type="entry name" value="Cyt_P450_sf"/>
</dbReference>
<keyword evidence="9" id="KW-0560">Oxidoreductase</keyword>
<reference evidence="14" key="1">
    <citation type="submission" date="2010-10" db="EMBL/GenBank/DDBJ databases">
        <title>Phanerochaete chrysosporium cytochrome P450.</title>
        <authorList>
            <person name="Hirosue S."/>
            <person name="Hiratsuka N."/>
            <person name="Ichinose H."/>
            <person name="Wariishi H."/>
        </authorList>
    </citation>
    <scope>NUCLEOTIDE SEQUENCE</scope>
    <source>
        <strain evidence="14">ATCC 34541</strain>
    </source>
</reference>
<dbReference type="CDD" id="cd11065">
    <property type="entry name" value="CYP64-like"/>
    <property type="match status" value="1"/>
</dbReference>
<evidence type="ECO:0000256" key="1">
    <source>
        <dbReference type="ARBA" id="ARBA00001971"/>
    </source>
</evidence>
<dbReference type="GO" id="GO:0016705">
    <property type="term" value="F:oxidoreductase activity, acting on paired donors, with incorporation or reduction of molecular oxygen"/>
    <property type="evidence" value="ECO:0007669"/>
    <property type="project" value="InterPro"/>
</dbReference>
<dbReference type="GO" id="GO:0004497">
    <property type="term" value="F:monooxygenase activity"/>
    <property type="evidence" value="ECO:0007669"/>
    <property type="project" value="UniProtKB-KW"/>
</dbReference>
<evidence type="ECO:0000256" key="6">
    <source>
        <dbReference type="ARBA" id="ARBA00022692"/>
    </source>
</evidence>
<evidence type="ECO:0000256" key="7">
    <source>
        <dbReference type="ARBA" id="ARBA00022723"/>
    </source>
</evidence>
<keyword evidence="12" id="KW-0472">Membrane</keyword>
<keyword evidence="5 13" id="KW-0349">Heme</keyword>
<dbReference type="InterPro" id="IPR050364">
    <property type="entry name" value="Cytochrome_P450_fung"/>
</dbReference>
<evidence type="ECO:0000256" key="4">
    <source>
        <dbReference type="ARBA" id="ARBA00010617"/>
    </source>
</evidence>
<dbReference type="PRINTS" id="PR00463">
    <property type="entry name" value="EP450I"/>
</dbReference>
<evidence type="ECO:0000256" key="8">
    <source>
        <dbReference type="ARBA" id="ARBA00022989"/>
    </source>
</evidence>
<keyword evidence="11" id="KW-0503">Monooxygenase</keyword>
<gene>
    <name evidence="14" type="primary">PcCYP_142a</name>
</gene>
<evidence type="ECO:0000256" key="13">
    <source>
        <dbReference type="PIRSR" id="PIRSR602401-1"/>
    </source>
</evidence>
<dbReference type="GO" id="GO:0020037">
    <property type="term" value="F:heme binding"/>
    <property type="evidence" value="ECO:0007669"/>
    <property type="project" value="InterPro"/>
</dbReference>
<organism evidence="14">
    <name type="scientific">Phanerodontia chrysosporium</name>
    <name type="common">White-rot fungus</name>
    <name type="synonym">Sporotrichum pruinosum</name>
    <dbReference type="NCBI Taxonomy" id="2822231"/>
    <lineage>
        <taxon>Eukaryota</taxon>
        <taxon>Fungi</taxon>
        <taxon>Dikarya</taxon>
        <taxon>Basidiomycota</taxon>
        <taxon>Agaricomycotina</taxon>
        <taxon>Agaricomycetes</taxon>
        <taxon>Polyporales</taxon>
        <taxon>Phanerochaetaceae</taxon>
        <taxon>Phanerodontia</taxon>
    </lineage>
</organism>
<name>G5EJX5_PHACH</name>
<dbReference type="Pfam" id="PF00067">
    <property type="entry name" value="p450"/>
    <property type="match status" value="1"/>
</dbReference>
<comment type="similarity">
    <text evidence="4">Belongs to the cytochrome P450 family.</text>
</comment>
<accession>G5EJX5</accession>
<dbReference type="EMBL" id="AB597900">
    <property type="protein sequence ID" value="BAL05187.1"/>
    <property type="molecule type" value="mRNA"/>
</dbReference>
<evidence type="ECO:0000256" key="11">
    <source>
        <dbReference type="ARBA" id="ARBA00023033"/>
    </source>
</evidence>
<proteinExistence type="evidence at transcript level"/>
<dbReference type="SMR" id="G5EJX5"/>
<keyword evidence="6" id="KW-0812">Transmembrane</keyword>
<dbReference type="GO" id="GO:0016020">
    <property type="term" value="C:membrane"/>
    <property type="evidence" value="ECO:0007669"/>
    <property type="project" value="UniProtKB-SubCell"/>
</dbReference>
<feature type="binding site" description="axial binding residue" evidence="13">
    <location>
        <position position="437"/>
    </location>
    <ligand>
        <name>heme</name>
        <dbReference type="ChEBI" id="CHEBI:30413"/>
    </ligand>
    <ligandPart>
        <name>Fe</name>
        <dbReference type="ChEBI" id="CHEBI:18248"/>
    </ligandPart>
</feature>
<dbReference type="InterPro" id="IPR001128">
    <property type="entry name" value="Cyt_P450"/>
</dbReference>
<keyword evidence="8" id="KW-1133">Transmembrane helix</keyword>
<keyword evidence="7 13" id="KW-0479">Metal-binding</keyword>
<comment type="subcellular location">
    <subcellularLocation>
        <location evidence="2">Membrane</location>
        <topology evidence="2">Single-pass membrane protein</topology>
    </subcellularLocation>
</comment>
<dbReference type="PANTHER" id="PTHR46300:SF7">
    <property type="entry name" value="P450, PUTATIVE (EUROFUNG)-RELATED"/>
    <property type="match status" value="1"/>
</dbReference>
<evidence type="ECO:0000256" key="12">
    <source>
        <dbReference type="ARBA" id="ARBA00023136"/>
    </source>
</evidence>
<dbReference type="VEuPathDB" id="FungiDB:AGR57_9700"/>
<comment type="pathway">
    <text evidence="3">Secondary metabolite biosynthesis.</text>
</comment>
<sequence>MDTLLLAGLVGVVAVAAGCLAHSRRQRFPPGPKGLPLLQNLLDVPRHSPQWEAYRDWGLKYNSDIVHLRLFGVSFVIVNTADAVTELFSRRSSVYSDRLHSTMLHDYIGWEKAIVMKNYGEDWREHSRLFHQSFQPKVIQEYYPRLYEEARKLLPRLLKGDDFVASLRVMTASAILGVTFGMEVNDSNDPYVTIADRAIQSLVEAGMPGSYMVEYIPLMRYIPSWAPGGKFRRDAAEWRTLVSDMFTKPFEHIKSAIRHGVARPSIATSLLMGLDDKQDNARREHVIRNVTGTAYVGAADTTVAALRTFILAMVMHPAIQKAAQAELDRVVGRDCLPTFADREHLPYLTAIQYEVLRWRPVAPLGFPRRANADDEYHGYHIPKDAIVLGNIWAILHDPARYRDPAAFDPARWLTPDGALRADAGDAMLAFGFARRICPGRHYAVANMWINMAYMLAAFDIAPPRDAAGCAVPPAGEHTTGLLTYPKPFGAVFTPRSAAALRLIVADADD</sequence>
<dbReference type="GO" id="GO:0005506">
    <property type="term" value="F:iron ion binding"/>
    <property type="evidence" value="ECO:0007669"/>
    <property type="project" value="InterPro"/>
</dbReference>
<dbReference type="Gene3D" id="1.10.630.10">
    <property type="entry name" value="Cytochrome P450"/>
    <property type="match status" value="1"/>
</dbReference>
<protein>
    <submittedName>
        <fullName evidence="14">Cytochrome P450</fullName>
    </submittedName>
</protein>
<evidence type="ECO:0000313" key="14">
    <source>
        <dbReference type="EMBL" id="BAL05187.1"/>
    </source>
</evidence>
<evidence type="ECO:0000256" key="2">
    <source>
        <dbReference type="ARBA" id="ARBA00004167"/>
    </source>
</evidence>
<keyword evidence="10 13" id="KW-0408">Iron</keyword>
<dbReference type="AlphaFoldDB" id="G5EJX5"/>
<evidence type="ECO:0000256" key="5">
    <source>
        <dbReference type="ARBA" id="ARBA00022617"/>
    </source>
</evidence>
<dbReference type="SUPFAM" id="SSF48264">
    <property type="entry name" value="Cytochrome P450"/>
    <property type="match status" value="1"/>
</dbReference>